<keyword evidence="3" id="KW-0804">Transcription</keyword>
<evidence type="ECO:0000256" key="3">
    <source>
        <dbReference type="ARBA" id="ARBA00023163"/>
    </source>
</evidence>
<keyword evidence="2" id="KW-0238">DNA-binding</keyword>
<reference evidence="6" key="1">
    <citation type="journal article" date="2019" name="Int. J. Syst. Evol. Microbiol.">
        <title>The Global Catalogue of Microorganisms (GCM) 10K type strain sequencing project: providing services to taxonomists for standard genome sequencing and annotation.</title>
        <authorList>
            <consortium name="The Broad Institute Genomics Platform"/>
            <consortium name="The Broad Institute Genome Sequencing Center for Infectious Disease"/>
            <person name="Wu L."/>
            <person name="Ma J."/>
        </authorList>
    </citation>
    <scope>NUCLEOTIDE SEQUENCE [LARGE SCALE GENOMIC DNA]</scope>
    <source>
        <strain evidence="6">JCM 17460</strain>
    </source>
</reference>
<keyword evidence="6" id="KW-1185">Reference proteome</keyword>
<name>A0ABP6UZW0_9ACTN</name>
<dbReference type="Pfam" id="PF07729">
    <property type="entry name" value="FCD"/>
    <property type="match status" value="1"/>
</dbReference>
<dbReference type="EMBL" id="BAABBB010000007">
    <property type="protein sequence ID" value="GAA3526043.1"/>
    <property type="molecule type" value="Genomic_DNA"/>
</dbReference>
<accession>A0ABP6UZW0</accession>
<evidence type="ECO:0000259" key="4">
    <source>
        <dbReference type="PROSITE" id="PS50949"/>
    </source>
</evidence>
<dbReference type="SMART" id="SM00345">
    <property type="entry name" value="HTH_GNTR"/>
    <property type="match status" value="1"/>
</dbReference>
<sequence length="257" mass="28966">MEIRPVTAARAFEQVVDQIANMIRLGELEVGDRMPSERELAAAVGLSRPSLREAISLLVDVGVLEVRRGSAGGIFVVSTDVPRELMRSRVAMKIDEIRGVLEARRLFEPRVAHLAAAYARAEDLERMQATIDAQKRMLEDGLDEDGQDRFHVQDGHFHMRMAAATHNSTIVALMQVLMARLDFAQESVQQQPENPAWVIDIHQRTLAAIRKANHDEIDVVMEEHIRGLEIAWERSTDNSLVRPLPSFMIPLDERDHG</sequence>
<gene>
    <name evidence="5" type="ORF">GCM10022263_13510</name>
</gene>
<keyword evidence="1" id="KW-0805">Transcription regulation</keyword>
<comment type="caution">
    <text evidence="5">The sequence shown here is derived from an EMBL/GenBank/DDBJ whole genome shotgun (WGS) entry which is preliminary data.</text>
</comment>
<evidence type="ECO:0000256" key="2">
    <source>
        <dbReference type="ARBA" id="ARBA00023125"/>
    </source>
</evidence>
<evidence type="ECO:0000313" key="5">
    <source>
        <dbReference type="EMBL" id="GAA3526043.1"/>
    </source>
</evidence>
<protein>
    <submittedName>
        <fullName evidence="5">FadR/GntR family transcriptional regulator</fullName>
    </submittedName>
</protein>
<dbReference type="PROSITE" id="PS50949">
    <property type="entry name" value="HTH_GNTR"/>
    <property type="match status" value="1"/>
</dbReference>
<dbReference type="PANTHER" id="PTHR43537">
    <property type="entry name" value="TRANSCRIPTIONAL REGULATOR, GNTR FAMILY"/>
    <property type="match status" value="1"/>
</dbReference>
<dbReference type="PANTHER" id="PTHR43537:SF5">
    <property type="entry name" value="UXU OPERON TRANSCRIPTIONAL REGULATOR"/>
    <property type="match status" value="1"/>
</dbReference>
<dbReference type="CDD" id="cd07377">
    <property type="entry name" value="WHTH_GntR"/>
    <property type="match status" value="1"/>
</dbReference>
<dbReference type="InterPro" id="IPR011711">
    <property type="entry name" value="GntR_C"/>
</dbReference>
<evidence type="ECO:0000313" key="6">
    <source>
        <dbReference type="Proteomes" id="UP001500301"/>
    </source>
</evidence>
<dbReference type="Proteomes" id="UP001500301">
    <property type="component" value="Unassembled WGS sequence"/>
</dbReference>
<dbReference type="InterPro" id="IPR000524">
    <property type="entry name" value="Tscrpt_reg_HTH_GntR"/>
</dbReference>
<proteinExistence type="predicted"/>
<dbReference type="Pfam" id="PF00392">
    <property type="entry name" value="GntR"/>
    <property type="match status" value="1"/>
</dbReference>
<feature type="domain" description="HTH gntR-type" evidence="4">
    <location>
        <begin position="9"/>
        <end position="79"/>
    </location>
</feature>
<dbReference type="SMART" id="SM00895">
    <property type="entry name" value="FCD"/>
    <property type="match status" value="1"/>
</dbReference>
<organism evidence="5 6">
    <name type="scientific">Nocardioides daeguensis</name>
    <dbReference type="NCBI Taxonomy" id="908359"/>
    <lineage>
        <taxon>Bacteria</taxon>
        <taxon>Bacillati</taxon>
        <taxon>Actinomycetota</taxon>
        <taxon>Actinomycetes</taxon>
        <taxon>Propionibacteriales</taxon>
        <taxon>Nocardioidaceae</taxon>
        <taxon>Nocardioides</taxon>
    </lineage>
</organism>
<evidence type="ECO:0000256" key="1">
    <source>
        <dbReference type="ARBA" id="ARBA00023015"/>
    </source>
</evidence>
<dbReference type="RefSeq" id="WP_218233978.1">
    <property type="nucleotide sequence ID" value="NZ_BAABBB010000007.1"/>
</dbReference>